<dbReference type="Proteomes" id="UP001152795">
    <property type="component" value="Unassembled WGS sequence"/>
</dbReference>
<gene>
    <name evidence="1" type="ORF">PACLA_8A041072</name>
</gene>
<reference evidence="1" key="1">
    <citation type="submission" date="2020-04" db="EMBL/GenBank/DDBJ databases">
        <authorList>
            <person name="Alioto T."/>
            <person name="Alioto T."/>
            <person name="Gomez Garrido J."/>
        </authorList>
    </citation>
    <scope>NUCLEOTIDE SEQUENCE</scope>
    <source>
        <strain evidence="1">A484AB</strain>
    </source>
</reference>
<accession>A0A6S7HR48</accession>
<comment type="caution">
    <text evidence="1">The sequence shown here is derived from an EMBL/GenBank/DDBJ whole genome shotgun (WGS) entry which is preliminary data.</text>
</comment>
<dbReference type="EMBL" id="CACRXK020003231">
    <property type="protein sequence ID" value="CAB3997930.1"/>
    <property type="molecule type" value="Genomic_DNA"/>
</dbReference>
<organism evidence="1 2">
    <name type="scientific">Paramuricea clavata</name>
    <name type="common">Red gorgonian</name>
    <name type="synonym">Violescent sea-whip</name>
    <dbReference type="NCBI Taxonomy" id="317549"/>
    <lineage>
        <taxon>Eukaryota</taxon>
        <taxon>Metazoa</taxon>
        <taxon>Cnidaria</taxon>
        <taxon>Anthozoa</taxon>
        <taxon>Octocorallia</taxon>
        <taxon>Malacalcyonacea</taxon>
        <taxon>Plexauridae</taxon>
        <taxon>Paramuricea</taxon>
    </lineage>
</organism>
<proteinExistence type="predicted"/>
<keyword evidence="2" id="KW-1185">Reference proteome</keyword>
<dbReference type="AlphaFoldDB" id="A0A6S7HR48"/>
<dbReference type="OrthoDB" id="10068084at2759"/>
<evidence type="ECO:0000313" key="2">
    <source>
        <dbReference type="Proteomes" id="UP001152795"/>
    </source>
</evidence>
<sequence>MADSEFEEMLLELELESEILALKLDDILKLAQNIKVDESNVQGKSRFMILKAIREAIEEAVGKLTEKTECVKYIESIKVFLGPPPLGEPDDQGEGTRKEAEVLEVGPWEKSEVVELEEKIQELLSKLKEIKQKAQEKNGTGVSKKGSVQPENVIKVPLANLEKSLLHRDFKMQSAVGEPGQKDKLGYQSLVFQIEAGVRKQYSELEIVKAVVRAVLPGLQLKKYNGFTRSAKVKIDKKKFYYYLHQCC</sequence>
<evidence type="ECO:0000313" key="1">
    <source>
        <dbReference type="EMBL" id="CAB3997930.1"/>
    </source>
</evidence>
<protein>
    <submittedName>
        <fullName evidence="1">Uncharacterized protein</fullName>
    </submittedName>
</protein>
<name>A0A6S7HR48_PARCT</name>